<accession>A0A0C3QCQ8</accession>
<gene>
    <name evidence="6" type="ORF">M407DRAFT_71691</name>
</gene>
<dbReference type="PANTHER" id="PTHR11706">
    <property type="entry name" value="SOLUTE CARRIER PROTEIN FAMILY 11 MEMBER"/>
    <property type="match status" value="1"/>
</dbReference>
<dbReference type="AlphaFoldDB" id="A0A0C3QCQ8"/>
<evidence type="ECO:0000313" key="6">
    <source>
        <dbReference type="EMBL" id="KIO28570.1"/>
    </source>
</evidence>
<keyword evidence="7" id="KW-1185">Reference proteome</keyword>
<dbReference type="InterPro" id="IPR001046">
    <property type="entry name" value="NRAMP_fam"/>
</dbReference>
<dbReference type="GO" id="GO:0015086">
    <property type="term" value="F:cadmium ion transmembrane transporter activity"/>
    <property type="evidence" value="ECO:0007669"/>
    <property type="project" value="TreeGrafter"/>
</dbReference>
<dbReference type="EMBL" id="KN822993">
    <property type="protein sequence ID" value="KIO28570.1"/>
    <property type="molecule type" value="Genomic_DNA"/>
</dbReference>
<feature type="transmembrane region" description="Helical" evidence="5">
    <location>
        <begin position="96"/>
        <end position="114"/>
    </location>
</feature>
<proteinExistence type="predicted"/>
<organism evidence="6 7">
    <name type="scientific">Tulasnella calospora MUT 4182</name>
    <dbReference type="NCBI Taxonomy" id="1051891"/>
    <lineage>
        <taxon>Eukaryota</taxon>
        <taxon>Fungi</taxon>
        <taxon>Dikarya</taxon>
        <taxon>Basidiomycota</taxon>
        <taxon>Agaricomycotina</taxon>
        <taxon>Agaricomycetes</taxon>
        <taxon>Cantharellales</taxon>
        <taxon>Tulasnellaceae</taxon>
        <taxon>Tulasnella</taxon>
    </lineage>
</organism>
<evidence type="ECO:0000256" key="2">
    <source>
        <dbReference type="ARBA" id="ARBA00022692"/>
    </source>
</evidence>
<dbReference type="OrthoDB" id="409173at2759"/>
<sequence>SLSLCCFAITINSAILIVVATSFYYRRDASGTGEGVGDLFDAYALIKEYIGKGSAFLFAFALLCAGQSASITATLAGQVVSEGFLRWKLSPFLRRLVTRLISMTLAIIISVALGRRGLDTLLIASQVILSIVLPFVVFPLVFFTSSGSGLMKVKQPPTESDGDEYADFSSAWYVTALGYSLFAIMLAANCYVIVQLCRGES</sequence>
<evidence type="ECO:0000313" key="7">
    <source>
        <dbReference type="Proteomes" id="UP000054248"/>
    </source>
</evidence>
<comment type="subcellular location">
    <subcellularLocation>
        <location evidence="1">Membrane</location>
        <topology evidence="1">Multi-pass membrane protein</topology>
    </subcellularLocation>
</comment>
<reference evidence="7" key="2">
    <citation type="submission" date="2015-01" db="EMBL/GenBank/DDBJ databases">
        <title>Evolutionary Origins and Diversification of the Mycorrhizal Mutualists.</title>
        <authorList>
            <consortium name="DOE Joint Genome Institute"/>
            <consortium name="Mycorrhizal Genomics Consortium"/>
            <person name="Kohler A."/>
            <person name="Kuo A."/>
            <person name="Nagy L.G."/>
            <person name="Floudas D."/>
            <person name="Copeland A."/>
            <person name="Barry K.W."/>
            <person name="Cichocki N."/>
            <person name="Veneault-Fourrey C."/>
            <person name="LaButti K."/>
            <person name="Lindquist E.A."/>
            <person name="Lipzen A."/>
            <person name="Lundell T."/>
            <person name="Morin E."/>
            <person name="Murat C."/>
            <person name="Riley R."/>
            <person name="Ohm R."/>
            <person name="Sun H."/>
            <person name="Tunlid A."/>
            <person name="Henrissat B."/>
            <person name="Grigoriev I.V."/>
            <person name="Hibbett D.S."/>
            <person name="Martin F."/>
        </authorList>
    </citation>
    <scope>NUCLEOTIDE SEQUENCE [LARGE SCALE GENOMIC DNA]</scope>
    <source>
        <strain evidence="7">MUT 4182</strain>
    </source>
</reference>
<protein>
    <recommendedName>
        <fullName evidence="8">Amino acid transporter transmembrane domain-containing protein</fullName>
    </recommendedName>
</protein>
<keyword evidence="4 5" id="KW-0472">Membrane</keyword>
<feature type="non-terminal residue" evidence="6">
    <location>
        <position position="1"/>
    </location>
</feature>
<feature type="transmembrane region" description="Helical" evidence="5">
    <location>
        <begin position="171"/>
        <end position="194"/>
    </location>
</feature>
<dbReference type="GO" id="GO:0005886">
    <property type="term" value="C:plasma membrane"/>
    <property type="evidence" value="ECO:0007669"/>
    <property type="project" value="TreeGrafter"/>
</dbReference>
<feature type="transmembrane region" description="Helical" evidence="5">
    <location>
        <begin position="55"/>
        <end position="76"/>
    </location>
</feature>
<keyword evidence="3 5" id="KW-1133">Transmembrane helix</keyword>
<evidence type="ECO:0000256" key="5">
    <source>
        <dbReference type="SAM" id="Phobius"/>
    </source>
</evidence>
<feature type="transmembrane region" description="Helical" evidence="5">
    <location>
        <begin position="6"/>
        <end position="25"/>
    </location>
</feature>
<evidence type="ECO:0000256" key="4">
    <source>
        <dbReference type="ARBA" id="ARBA00023136"/>
    </source>
</evidence>
<dbReference type="HOGENOM" id="CLU_117951_0_0_1"/>
<dbReference type="GO" id="GO:0034755">
    <property type="term" value="P:iron ion transmembrane transport"/>
    <property type="evidence" value="ECO:0007669"/>
    <property type="project" value="TreeGrafter"/>
</dbReference>
<keyword evidence="2 5" id="KW-0812">Transmembrane</keyword>
<dbReference type="GO" id="GO:0005384">
    <property type="term" value="F:manganese ion transmembrane transporter activity"/>
    <property type="evidence" value="ECO:0007669"/>
    <property type="project" value="TreeGrafter"/>
</dbReference>
<dbReference type="Pfam" id="PF01566">
    <property type="entry name" value="Nramp"/>
    <property type="match status" value="1"/>
</dbReference>
<dbReference type="Proteomes" id="UP000054248">
    <property type="component" value="Unassembled WGS sequence"/>
</dbReference>
<feature type="transmembrane region" description="Helical" evidence="5">
    <location>
        <begin position="121"/>
        <end position="143"/>
    </location>
</feature>
<evidence type="ECO:0000256" key="3">
    <source>
        <dbReference type="ARBA" id="ARBA00022989"/>
    </source>
</evidence>
<dbReference type="GO" id="GO:0030026">
    <property type="term" value="P:intracellular manganese ion homeostasis"/>
    <property type="evidence" value="ECO:0007669"/>
    <property type="project" value="TreeGrafter"/>
</dbReference>
<dbReference type="PANTHER" id="PTHR11706:SF101">
    <property type="entry name" value="MANGANESE TRANSPORTER SMF1"/>
    <property type="match status" value="1"/>
</dbReference>
<name>A0A0C3QCQ8_9AGAM</name>
<reference evidence="6 7" key="1">
    <citation type="submission" date="2014-04" db="EMBL/GenBank/DDBJ databases">
        <authorList>
            <consortium name="DOE Joint Genome Institute"/>
            <person name="Kuo A."/>
            <person name="Girlanda M."/>
            <person name="Perotto S."/>
            <person name="Kohler A."/>
            <person name="Nagy L.G."/>
            <person name="Floudas D."/>
            <person name="Copeland A."/>
            <person name="Barry K.W."/>
            <person name="Cichocki N."/>
            <person name="Veneault-Fourrey C."/>
            <person name="LaButti K."/>
            <person name="Lindquist E.A."/>
            <person name="Lipzen A."/>
            <person name="Lundell T."/>
            <person name="Morin E."/>
            <person name="Murat C."/>
            <person name="Sun H."/>
            <person name="Tunlid A."/>
            <person name="Henrissat B."/>
            <person name="Grigoriev I.V."/>
            <person name="Hibbett D.S."/>
            <person name="Martin F."/>
            <person name="Nordberg H.P."/>
            <person name="Cantor M.N."/>
            <person name="Hua S.X."/>
        </authorList>
    </citation>
    <scope>NUCLEOTIDE SEQUENCE [LARGE SCALE GENOMIC DNA]</scope>
    <source>
        <strain evidence="6 7">MUT 4182</strain>
    </source>
</reference>
<evidence type="ECO:0008006" key="8">
    <source>
        <dbReference type="Google" id="ProtNLM"/>
    </source>
</evidence>
<evidence type="ECO:0000256" key="1">
    <source>
        <dbReference type="ARBA" id="ARBA00004141"/>
    </source>
</evidence>
<dbReference type="STRING" id="1051891.A0A0C3QCQ8"/>